<organism evidence="2 3">
    <name type="scientific">Lederbergia citrisecunda</name>
    <dbReference type="NCBI Taxonomy" id="2833583"/>
    <lineage>
        <taxon>Bacteria</taxon>
        <taxon>Bacillati</taxon>
        <taxon>Bacillota</taxon>
        <taxon>Bacilli</taxon>
        <taxon>Bacillales</taxon>
        <taxon>Bacillaceae</taxon>
        <taxon>Lederbergia</taxon>
    </lineage>
</organism>
<evidence type="ECO:0000313" key="3">
    <source>
        <dbReference type="Proteomes" id="UP000682713"/>
    </source>
</evidence>
<sequence length="84" mass="9168">MSAHYHHMCSRGIGRAVHIRTFDGKIHRGIIHRVSPNRVFLRPFGGHRGYGGYGYGWGGGFGFGFAAGIALGAIVSLAFIPFFF</sequence>
<keyword evidence="1" id="KW-0812">Transmembrane</keyword>
<dbReference type="AlphaFoldDB" id="A0A942YPE2"/>
<keyword evidence="1" id="KW-1133">Transmembrane helix</keyword>
<name>A0A942YPE2_9BACI</name>
<reference evidence="2 3" key="1">
    <citation type="submission" date="2021-05" db="EMBL/GenBank/DDBJ databases">
        <title>Novel Bacillus species.</title>
        <authorList>
            <person name="Liu G."/>
        </authorList>
    </citation>
    <scope>NUCLEOTIDE SEQUENCE [LARGE SCALE GENOMIC DNA]</scope>
    <source>
        <strain evidence="2 3">FJAT-49732</strain>
    </source>
</reference>
<keyword evidence="3" id="KW-1185">Reference proteome</keyword>
<accession>A0A942YPE2</accession>
<evidence type="ECO:0000313" key="2">
    <source>
        <dbReference type="EMBL" id="MBS4201216.1"/>
    </source>
</evidence>
<gene>
    <name evidence="2" type="ORF">KHA93_16380</name>
</gene>
<feature type="transmembrane region" description="Helical" evidence="1">
    <location>
        <begin position="61"/>
        <end position="83"/>
    </location>
</feature>
<dbReference type="Proteomes" id="UP000682713">
    <property type="component" value="Unassembled WGS sequence"/>
</dbReference>
<evidence type="ECO:0000256" key="1">
    <source>
        <dbReference type="SAM" id="Phobius"/>
    </source>
</evidence>
<keyword evidence="1" id="KW-0472">Membrane</keyword>
<dbReference type="RefSeq" id="WP_213111715.1">
    <property type="nucleotide sequence ID" value="NZ_JAGYPJ010000001.1"/>
</dbReference>
<proteinExistence type="predicted"/>
<dbReference type="EMBL" id="JAGYPJ010000001">
    <property type="protein sequence ID" value="MBS4201216.1"/>
    <property type="molecule type" value="Genomic_DNA"/>
</dbReference>
<comment type="caution">
    <text evidence="2">The sequence shown here is derived from an EMBL/GenBank/DDBJ whole genome shotgun (WGS) entry which is preliminary data.</text>
</comment>
<protein>
    <submittedName>
        <fullName evidence="2">Uncharacterized protein</fullName>
    </submittedName>
</protein>